<comment type="similarity">
    <text evidence="2">Belongs to the major facilitator superfamily. EmrB family.</text>
</comment>
<evidence type="ECO:0000256" key="1">
    <source>
        <dbReference type="ARBA" id="ARBA00004651"/>
    </source>
</evidence>
<dbReference type="InterPro" id="IPR004638">
    <property type="entry name" value="EmrB-like"/>
</dbReference>
<keyword evidence="6 9" id="KW-1133">Transmembrane helix</keyword>
<keyword evidence="3" id="KW-0813">Transport</keyword>
<name>A0ABW0NN81_9MICO</name>
<protein>
    <submittedName>
        <fullName evidence="11">DHA2 family efflux MFS transporter permease subunit</fullName>
    </submittedName>
</protein>
<evidence type="ECO:0000256" key="7">
    <source>
        <dbReference type="ARBA" id="ARBA00023136"/>
    </source>
</evidence>
<feature type="transmembrane region" description="Helical" evidence="9">
    <location>
        <begin position="189"/>
        <end position="206"/>
    </location>
</feature>
<dbReference type="NCBIfam" id="TIGR00711">
    <property type="entry name" value="efflux_EmrB"/>
    <property type="match status" value="1"/>
</dbReference>
<accession>A0ABW0NN81</accession>
<dbReference type="InterPro" id="IPR011701">
    <property type="entry name" value="MFS"/>
</dbReference>
<feature type="transmembrane region" description="Helical" evidence="9">
    <location>
        <begin position="326"/>
        <end position="347"/>
    </location>
</feature>
<evidence type="ECO:0000259" key="10">
    <source>
        <dbReference type="PROSITE" id="PS50850"/>
    </source>
</evidence>
<feature type="transmembrane region" description="Helical" evidence="9">
    <location>
        <begin position="218"/>
        <end position="242"/>
    </location>
</feature>
<feature type="transmembrane region" description="Helical" evidence="9">
    <location>
        <begin position="100"/>
        <end position="118"/>
    </location>
</feature>
<dbReference type="RefSeq" id="WP_386738241.1">
    <property type="nucleotide sequence ID" value="NZ_JBHSMG010000001.1"/>
</dbReference>
<feature type="region of interest" description="Disordered" evidence="8">
    <location>
        <begin position="1"/>
        <end position="26"/>
    </location>
</feature>
<dbReference type="PANTHER" id="PTHR42718:SF9">
    <property type="entry name" value="MAJOR FACILITATOR SUPERFAMILY MULTIDRUG TRANSPORTER MFSC"/>
    <property type="match status" value="1"/>
</dbReference>
<feature type="compositionally biased region" description="Basic and acidic residues" evidence="8">
    <location>
        <begin position="1"/>
        <end position="10"/>
    </location>
</feature>
<feature type="transmembrane region" description="Helical" evidence="9">
    <location>
        <begin position="470"/>
        <end position="489"/>
    </location>
</feature>
<dbReference type="PROSITE" id="PS50850">
    <property type="entry name" value="MFS"/>
    <property type="match status" value="1"/>
</dbReference>
<dbReference type="Pfam" id="PF07690">
    <property type="entry name" value="MFS_1"/>
    <property type="match status" value="1"/>
</dbReference>
<proteinExistence type="inferred from homology"/>
<evidence type="ECO:0000256" key="4">
    <source>
        <dbReference type="ARBA" id="ARBA00022475"/>
    </source>
</evidence>
<feature type="transmembrane region" description="Helical" evidence="9">
    <location>
        <begin position="72"/>
        <end position="93"/>
    </location>
</feature>
<feature type="transmembrane region" description="Helical" evidence="9">
    <location>
        <begin position="163"/>
        <end position="183"/>
    </location>
</feature>
<reference evidence="12" key="1">
    <citation type="journal article" date="2019" name="Int. J. Syst. Evol. Microbiol.">
        <title>The Global Catalogue of Microorganisms (GCM) 10K type strain sequencing project: providing services to taxonomists for standard genome sequencing and annotation.</title>
        <authorList>
            <consortium name="The Broad Institute Genomics Platform"/>
            <consortium name="The Broad Institute Genome Sequencing Center for Infectious Disease"/>
            <person name="Wu L."/>
            <person name="Ma J."/>
        </authorList>
    </citation>
    <scope>NUCLEOTIDE SEQUENCE [LARGE SCALE GENOMIC DNA]</scope>
    <source>
        <strain evidence="12">CGMCC 4.6997</strain>
    </source>
</reference>
<dbReference type="PANTHER" id="PTHR42718">
    <property type="entry name" value="MAJOR FACILITATOR SUPERFAMILY MULTIDRUG TRANSPORTER MFSC"/>
    <property type="match status" value="1"/>
</dbReference>
<feature type="domain" description="Major facilitator superfamily (MFS) profile" evidence="10">
    <location>
        <begin position="35"/>
        <end position="494"/>
    </location>
</feature>
<keyword evidence="12" id="KW-1185">Reference proteome</keyword>
<dbReference type="Proteomes" id="UP001596039">
    <property type="component" value="Unassembled WGS sequence"/>
</dbReference>
<evidence type="ECO:0000256" key="5">
    <source>
        <dbReference type="ARBA" id="ARBA00022692"/>
    </source>
</evidence>
<keyword evidence="4" id="KW-1003">Cell membrane</keyword>
<keyword evidence="5 9" id="KW-0812">Transmembrane</keyword>
<dbReference type="Gene3D" id="1.20.1720.10">
    <property type="entry name" value="Multidrug resistance protein D"/>
    <property type="match status" value="1"/>
</dbReference>
<feature type="transmembrane region" description="Helical" evidence="9">
    <location>
        <begin position="359"/>
        <end position="378"/>
    </location>
</feature>
<feature type="transmembrane region" description="Helical" evidence="9">
    <location>
        <begin position="38"/>
        <end position="60"/>
    </location>
</feature>
<feature type="compositionally biased region" description="Low complexity" evidence="8">
    <location>
        <begin position="12"/>
        <end position="24"/>
    </location>
</feature>
<evidence type="ECO:0000256" key="3">
    <source>
        <dbReference type="ARBA" id="ARBA00022448"/>
    </source>
</evidence>
<organism evidence="11 12">
    <name type="scientific">Lysinimonas soli</name>
    <dbReference type="NCBI Taxonomy" id="1074233"/>
    <lineage>
        <taxon>Bacteria</taxon>
        <taxon>Bacillati</taxon>
        <taxon>Actinomycetota</taxon>
        <taxon>Actinomycetes</taxon>
        <taxon>Micrococcales</taxon>
        <taxon>Microbacteriaceae</taxon>
        <taxon>Lysinimonas</taxon>
    </lineage>
</organism>
<evidence type="ECO:0000256" key="2">
    <source>
        <dbReference type="ARBA" id="ARBA00008537"/>
    </source>
</evidence>
<dbReference type="EMBL" id="JBHSMG010000001">
    <property type="protein sequence ID" value="MFC5500648.1"/>
    <property type="molecule type" value="Genomic_DNA"/>
</dbReference>
<gene>
    <name evidence="11" type="ORF">ACFPJ4_00185</name>
</gene>
<comment type="caution">
    <text evidence="11">The sequence shown here is derived from an EMBL/GenBank/DDBJ whole genome shotgun (WGS) entry which is preliminary data.</text>
</comment>
<evidence type="ECO:0000313" key="11">
    <source>
        <dbReference type="EMBL" id="MFC5500648.1"/>
    </source>
</evidence>
<dbReference type="PRINTS" id="PR01036">
    <property type="entry name" value="TCRTETB"/>
</dbReference>
<keyword evidence="7 9" id="KW-0472">Membrane</keyword>
<feature type="transmembrane region" description="Helical" evidence="9">
    <location>
        <begin position="254"/>
        <end position="273"/>
    </location>
</feature>
<feature type="transmembrane region" description="Helical" evidence="9">
    <location>
        <begin position="431"/>
        <end position="450"/>
    </location>
</feature>
<sequence>MTDTIARTETDAAPAPAQQTAGQPVDDLAPRNRTALRLLLAAVFVVFLNETMMAVALPRIQESLHIDATKGQWLTTAFALTMAVVIPITGWLMQRLRTRTVFTIAMSSFVAGTLIAALSPMFEVLVAGRVVQAVGTAIMMPLMMTTVMTTIPMEKRGRVMGRVSIVMSLAPAVGPIVSGALIQVLPWQGLFWVMLPIGLTMLVIGMRRVPNVSETRNVPLDTLSVVLSALAFSALVFGLSQIGAAAVGEVAVRPWIAIAVGLVTLGFFIWRQLVLQRKDSALLDLRTFLSRDFAVSVAMMTMAMVALFGTFIVLPQFARYTLGLDPLWVGAILLPGGLLMGLAGPTVGRLFDRFGPRPLVVPGAIALTVALWTMALSLGEDSSWVVLLSAHIVLMLSLAFLFTPAFSASLGSLTPRLYSHGSATIATLQQVAGAAGTAIFVALYATGVASTGAANPDLPSPAAAASGAHLAFVAGGILSLAVIVLALFVRKPVVPADSSN</sequence>
<feature type="transmembrane region" description="Helical" evidence="9">
    <location>
        <begin position="130"/>
        <end position="151"/>
    </location>
</feature>
<evidence type="ECO:0000256" key="9">
    <source>
        <dbReference type="SAM" id="Phobius"/>
    </source>
</evidence>
<feature type="transmembrane region" description="Helical" evidence="9">
    <location>
        <begin position="293"/>
        <end position="314"/>
    </location>
</feature>
<comment type="subcellular location">
    <subcellularLocation>
        <location evidence="1">Cell membrane</location>
        <topology evidence="1">Multi-pass membrane protein</topology>
    </subcellularLocation>
</comment>
<feature type="transmembrane region" description="Helical" evidence="9">
    <location>
        <begin position="384"/>
        <end position="410"/>
    </location>
</feature>
<dbReference type="Gene3D" id="1.20.1250.20">
    <property type="entry name" value="MFS general substrate transporter like domains"/>
    <property type="match status" value="1"/>
</dbReference>
<evidence type="ECO:0000256" key="8">
    <source>
        <dbReference type="SAM" id="MobiDB-lite"/>
    </source>
</evidence>
<dbReference type="SUPFAM" id="SSF103473">
    <property type="entry name" value="MFS general substrate transporter"/>
    <property type="match status" value="1"/>
</dbReference>
<dbReference type="InterPro" id="IPR020846">
    <property type="entry name" value="MFS_dom"/>
</dbReference>
<evidence type="ECO:0000313" key="12">
    <source>
        <dbReference type="Proteomes" id="UP001596039"/>
    </source>
</evidence>
<dbReference type="InterPro" id="IPR036259">
    <property type="entry name" value="MFS_trans_sf"/>
</dbReference>
<evidence type="ECO:0000256" key="6">
    <source>
        <dbReference type="ARBA" id="ARBA00022989"/>
    </source>
</evidence>